<sequence length="91" mass="10666">MHQAAQTLGRSKNGFITKIYTFVEELRKFPLNLFSIQIRGIKLMTEIFLFYRVGQKQTKLSFHPVPMVRIQEILLNVFLEPLSILGSVFFF</sequence>
<dbReference type="EMBL" id="PHHC01000014">
    <property type="protein sequence ID" value="PPE06897.1"/>
    <property type="molecule type" value="Genomic_DNA"/>
</dbReference>
<comment type="caution">
    <text evidence="1">The sequence shown here is derived from an EMBL/GenBank/DDBJ whole genome shotgun (WGS) entry which is preliminary data.</text>
</comment>
<keyword evidence="2" id="KW-1185">Reference proteome</keyword>
<organism evidence="1 2">
    <name type="scientific">Holospora curviuscula</name>
    <dbReference type="NCBI Taxonomy" id="1082868"/>
    <lineage>
        <taxon>Bacteria</taxon>
        <taxon>Pseudomonadati</taxon>
        <taxon>Pseudomonadota</taxon>
        <taxon>Alphaproteobacteria</taxon>
        <taxon>Holosporales</taxon>
        <taxon>Holosporaceae</taxon>
        <taxon>Holospora</taxon>
    </lineage>
</organism>
<dbReference type="AlphaFoldDB" id="A0A2S5RHZ7"/>
<evidence type="ECO:0000313" key="2">
    <source>
        <dbReference type="Proteomes" id="UP000239425"/>
    </source>
</evidence>
<reference evidence="1 2" key="1">
    <citation type="submission" date="2017-11" db="EMBL/GenBank/DDBJ databases">
        <title>Comparative genomic analysis of Holospora spp., intranuclear symbionts of paramecia.</title>
        <authorList>
            <person name="Garushyants S.K."/>
            <person name="Beliavskaya A."/>
            <person name="Malko D.B."/>
            <person name="Logacheva M.D."/>
            <person name="Rautian M.S."/>
            <person name="Gelfand M.S."/>
        </authorList>
    </citation>
    <scope>NUCLEOTIDE SEQUENCE [LARGE SCALE GENOMIC DNA]</scope>
    <source>
        <strain evidence="2">02AZ16</strain>
    </source>
</reference>
<name>A0A2S5RHZ7_9PROT</name>
<accession>A0A2S5RHZ7</accession>
<evidence type="ECO:0000313" key="1">
    <source>
        <dbReference type="EMBL" id="PPE06897.1"/>
    </source>
</evidence>
<protein>
    <submittedName>
        <fullName evidence="1">Uncharacterized protein</fullName>
    </submittedName>
</protein>
<dbReference type="Proteomes" id="UP000239425">
    <property type="component" value="Unassembled WGS sequence"/>
</dbReference>
<gene>
    <name evidence="1" type="ORF">HCUR_00111</name>
</gene>
<proteinExistence type="predicted"/>